<proteinExistence type="predicted"/>
<evidence type="ECO:0000313" key="3">
    <source>
        <dbReference type="Proteomes" id="UP001169242"/>
    </source>
</evidence>
<comment type="caution">
    <text evidence="2">The sequence shown here is derived from an EMBL/GenBank/DDBJ whole genome shotgun (WGS) entry which is preliminary data.</text>
</comment>
<dbReference type="Pfam" id="PF04865">
    <property type="entry name" value="Baseplate_J"/>
    <property type="match status" value="1"/>
</dbReference>
<protein>
    <submittedName>
        <fullName evidence="2">Baseplate J/gp47 family protein</fullName>
    </submittedName>
</protein>
<evidence type="ECO:0000313" key="2">
    <source>
        <dbReference type="EMBL" id="MDA3731581.1"/>
    </source>
</evidence>
<dbReference type="Proteomes" id="UP001169242">
    <property type="component" value="Unassembled WGS sequence"/>
</dbReference>
<dbReference type="InterPro" id="IPR052399">
    <property type="entry name" value="Phage_Baseplate_Assmbl_Protein"/>
</dbReference>
<reference evidence="2" key="1">
    <citation type="journal article" date="2023" name="Int. J. Syst. Evol. Microbiol.">
        <title>&lt;i&gt;Holtiella tumoricola&lt;/i&gt; gen. nov. sp. nov., isolated from a human clinical sample.</title>
        <authorList>
            <person name="Allen-Vercoe E."/>
            <person name="Daigneault M.C."/>
            <person name="Vancuren S.J."/>
            <person name="Cochrane K."/>
            <person name="O'Neal L.L."/>
            <person name="Sankaranarayanan K."/>
            <person name="Lawson P.A."/>
        </authorList>
    </citation>
    <scope>NUCLEOTIDE SEQUENCE</scope>
    <source>
        <strain evidence="2">CC70A</strain>
    </source>
</reference>
<accession>A0AA42J0W0</accession>
<dbReference type="InterPro" id="IPR006949">
    <property type="entry name" value="Barrel_Baseplate_J-like"/>
</dbReference>
<gene>
    <name evidence="2" type="ORF">PBV87_08850</name>
</gene>
<dbReference type="EMBL" id="JAQIFT010000039">
    <property type="protein sequence ID" value="MDA3731581.1"/>
    <property type="molecule type" value="Genomic_DNA"/>
</dbReference>
<organism evidence="2 3">
    <name type="scientific">Holtiella tumoricola</name>
    <dbReference type="NCBI Taxonomy" id="3018743"/>
    <lineage>
        <taxon>Bacteria</taxon>
        <taxon>Bacillati</taxon>
        <taxon>Bacillota</taxon>
        <taxon>Clostridia</taxon>
        <taxon>Lachnospirales</taxon>
        <taxon>Cellulosilyticaceae</taxon>
        <taxon>Holtiella</taxon>
    </lineage>
</organism>
<name>A0AA42J0W0_9FIRM</name>
<evidence type="ECO:0000259" key="1">
    <source>
        <dbReference type="Pfam" id="PF04865"/>
    </source>
</evidence>
<dbReference type="PANTHER" id="PTHR37829">
    <property type="entry name" value="PHAGE-LIKE ELEMENT PBSX PROTEIN XKDT"/>
    <property type="match status" value="1"/>
</dbReference>
<dbReference type="AlphaFoldDB" id="A0AA42J0W0"/>
<feature type="domain" description="Baseplate protein J-like barrel" evidence="1">
    <location>
        <begin position="99"/>
        <end position="179"/>
    </location>
</feature>
<keyword evidence="3" id="KW-1185">Reference proteome</keyword>
<sequence length="385" mass="42920">MEPNWGFTAVGFVRPTMQEIKDYLIESYLEKMPNADFSVGSILDIQITAEAEVKAKQYADLERALEETYLDTSNGLFVDRNVRPLGKKRKQPTYALSKVKFKGTEGKYIPRGMAVLTVSGLVFRTIEEGAITSSEGIVLKVSSEHPGSKYNVSKGAINTLMNPDIDIVSVTNIEAASGGSDLEKDYELKERVYGGFIKAENKPVDIINFEIASIDGVKSSLVLENKSEIYKDVVGPHSLLAVVDGGKDEDIFKVLFDFLPFGVQTKTNALERVIRKVVSDGPNIYELCFLRPEEVNFKVKVEIVTSSTVTEGEKQAIKLMIEGLYKDMKVGQNAIPKEIFIKLGDIIHYNSLKVSMSKMDREEWVDFIELKPTQIGRLQEVIIVG</sequence>
<dbReference type="RefSeq" id="WP_271011948.1">
    <property type="nucleotide sequence ID" value="NZ_JAQIFT010000039.1"/>
</dbReference>
<dbReference type="PANTHER" id="PTHR37829:SF3">
    <property type="entry name" value="PROTEIN JAYE-RELATED"/>
    <property type="match status" value="1"/>
</dbReference>